<proteinExistence type="predicted"/>
<accession>A0A3M7Q2M7</accession>
<evidence type="ECO:0000313" key="1">
    <source>
        <dbReference type="EMBL" id="RNA05265.1"/>
    </source>
</evidence>
<dbReference type="Proteomes" id="UP000276133">
    <property type="component" value="Unassembled WGS sequence"/>
</dbReference>
<gene>
    <name evidence="1" type="ORF">BpHYR1_043972</name>
</gene>
<organism evidence="1 2">
    <name type="scientific">Brachionus plicatilis</name>
    <name type="common">Marine rotifer</name>
    <name type="synonym">Brachionus muelleri</name>
    <dbReference type="NCBI Taxonomy" id="10195"/>
    <lineage>
        <taxon>Eukaryota</taxon>
        <taxon>Metazoa</taxon>
        <taxon>Spiralia</taxon>
        <taxon>Gnathifera</taxon>
        <taxon>Rotifera</taxon>
        <taxon>Eurotatoria</taxon>
        <taxon>Monogononta</taxon>
        <taxon>Pseudotrocha</taxon>
        <taxon>Ploima</taxon>
        <taxon>Brachionidae</taxon>
        <taxon>Brachionus</taxon>
    </lineage>
</organism>
<reference evidence="1 2" key="1">
    <citation type="journal article" date="2018" name="Sci. Rep.">
        <title>Genomic signatures of local adaptation to the degree of environmental predictability in rotifers.</title>
        <authorList>
            <person name="Franch-Gras L."/>
            <person name="Hahn C."/>
            <person name="Garcia-Roger E.M."/>
            <person name="Carmona M.J."/>
            <person name="Serra M."/>
            <person name="Gomez A."/>
        </authorList>
    </citation>
    <scope>NUCLEOTIDE SEQUENCE [LARGE SCALE GENOMIC DNA]</scope>
    <source>
        <strain evidence="1">HYR1</strain>
    </source>
</reference>
<evidence type="ECO:0000313" key="2">
    <source>
        <dbReference type="Proteomes" id="UP000276133"/>
    </source>
</evidence>
<keyword evidence="2" id="KW-1185">Reference proteome</keyword>
<protein>
    <submittedName>
        <fullName evidence="1">Uncharacterized protein</fullName>
    </submittedName>
</protein>
<dbReference type="AlphaFoldDB" id="A0A3M7Q2M7"/>
<name>A0A3M7Q2M7_BRAPC</name>
<comment type="caution">
    <text evidence="1">The sequence shown here is derived from an EMBL/GenBank/DDBJ whole genome shotgun (WGS) entry which is preliminary data.</text>
</comment>
<dbReference type="EMBL" id="REGN01007801">
    <property type="protein sequence ID" value="RNA05265.1"/>
    <property type="molecule type" value="Genomic_DNA"/>
</dbReference>
<sequence>IIRGSRDPGGRGWGRGDKLKITESKGEINENHYKISDKKLHGFLSLEGIVPLDSSERRFELTFEKSAYCTFEVKLLLPKKRKTEENKEDKKFDISESKACDSKIIPIK</sequence>
<feature type="non-terminal residue" evidence="1">
    <location>
        <position position="1"/>
    </location>
</feature>